<evidence type="ECO:0000313" key="2">
    <source>
        <dbReference type="Proteomes" id="UP001412239"/>
    </source>
</evidence>
<reference evidence="1" key="1">
    <citation type="submission" date="2015-10" db="EMBL/GenBank/DDBJ databases">
        <authorList>
            <person name="Regsiter A."/>
            <person name="william w."/>
        </authorList>
    </citation>
    <scope>NUCLEOTIDE SEQUENCE</scope>
    <source>
        <strain evidence="1">Montdore</strain>
    </source>
</reference>
<dbReference type="Proteomes" id="UP001412239">
    <property type="component" value="Unassembled WGS sequence"/>
</dbReference>
<keyword evidence="2" id="KW-1185">Reference proteome</keyword>
<dbReference type="EMBL" id="LN890951">
    <property type="protein sequence ID" value="CUS15066.1"/>
    <property type="molecule type" value="Genomic_DNA"/>
</dbReference>
<accession>A0A292Q5K2</accession>
<organism evidence="1 2">
    <name type="scientific">Tuber aestivum</name>
    <name type="common">summer truffle</name>
    <dbReference type="NCBI Taxonomy" id="59557"/>
    <lineage>
        <taxon>Eukaryota</taxon>
        <taxon>Fungi</taxon>
        <taxon>Dikarya</taxon>
        <taxon>Ascomycota</taxon>
        <taxon>Pezizomycotina</taxon>
        <taxon>Pezizomycetes</taxon>
        <taxon>Pezizales</taxon>
        <taxon>Tuberaceae</taxon>
        <taxon>Tuber</taxon>
    </lineage>
</organism>
<sequence>MGVAIPCGIPSSLNSLRLPGASYTRTPTATLLPTRFHDASKGPICLPTKVIACIKRPKAACQVGCSFEGFTGMPVGVSTRCNVEGAWCAGVVVLGCGPQVCAGLLGGEGMCKALEGKLLTSITTGVKIAALDQVVPGTTRVVRAMPNTGGGYIREIVSVIAMGGHIPTAKKYLVSCIPVLSQIGCSLVLG</sequence>
<dbReference type="InterPro" id="IPR036291">
    <property type="entry name" value="NAD(P)-bd_dom_sf"/>
</dbReference>
<dbReference type="SUPFAM" id="SSF51735">
    <property type="entry name" value="NAD(P)-binding Rossmann-fold domains"/>
    <property type="match status" value="1"/>
</dbReference>
<protein>
    <submittedName>
        <fullName evidence="1">Uncharacterized protein</fullName>
    </submittedName>
</protein>
<dbReference type="Gene3D" id="3.40.50.720">
    <property type="entry name" value="NAD(P)-binding Rossmann-like Domain"/>
    <property type="match status" value="1"/>
</dbReference>
<gene>
    <name evidence="1" type="ORF">GSTUAT00000806001</name>
</gene>
<name>A0A292Q5K2_9PEZI</name>
<evidence type="ECO:0000313" key="1">
    <source>
        <dbReference type="EMBL" id="CUS15066.1"/>
    </source>
</evidence>
<dbReference type="AlphaFoldDB" id="A0A292Q5K2"/>
<proteinExistence type="predicted"/>